<evidence type="ECO:0000313" key="5">
    <source>
        <dbReference type="EMBL" id="PRY34126.1"/>
    </source>
</evidence>
<name>A0A2T0SL44_9PSEU</name>
<reference evidence="5 6" key="1">
    <citation type="submission" date="2018-03" db="EMBL/GenBank/DDBJ databases">
        <title>Genomic Encyclopedia of Archaeal and Bacterial Type Strains, Phase II (KMG-II): from individual species to whole genera.</title>
        <authorList>
            <person name="Goeker M."/>
        </authorList>
    </citation>
    <scope>NUCLEOTIDE SEQUENCE [LARGE SCALE GENOMIC DNA]</scope>
    <source>
        <strain evidence="5 6">DSM 44720</strain>
    </source>
</reference>
<evidence type="ECO:0000313" key="6">
    <source>
        <dbReference type="Proteomes" id="UP000239494"/>
    </source>
</evidence>
<evidence type="ECO:0000256" key="1">
    <source>
        <dbReference type="ARBA" id="ARBA00022737"/>
    </source>
</evidence>
<feature type="domain" description="ABC transporter" evidence="4">
    <location>
        <begin position="354"/>
        <end position="537"/>
    </location>
</feature>
<dbReference type="InterPro" id="IPR027417">
    <property type="entry name" value="P-loop_NTPase"/>
</dbReference>
<dbReference type="GO" id="GO:0005524">
    <property type="term" value="F:ATP binding"/>
    <property type="evidence" value="ECO:0007669"/>
    <property type="project" value="UniProtKB-KW"/>
</dbReference>
<dbReference type="SUPFAM" id="SSF52540">
    <property type="entry name" value="P-loop containing nucleoside triphosphate hydrolases"/>
    <property type="match status" value="2"/>
</dbReference>
<dbReference type="CDD" id="cd03221">
    <property type="entry name" value="ABCF_EF-3"/>
    <property type="match status" value="1"/>
</dbReference>
<dbReference type="GO" id="GO:0016887">
    <property type="term" value="F:ATP hydrolysis activity"/>
    <property type="evidence" value="ECO:0007669"/>
    <property type="project" value="InterPro"/>
</dbReference>
<proteinExistence type="predicted"/>
<keyword evidence="2" id="KW-0547">Nucleotide-binding</keyword>
<dbReference type="Gene3D" id="3.40.50.300">
    <property type="entry name" value="P-loop containing nucleotide triphosphate hydrolases"/>
    <property type="match status" value="3"/>
</dbReference>
<dbReference type="FunFam" id="3.40.50.300:FF:000011">
    <property type="entry name" value="Putative ABC transporter ATP-binding component"/>
    <property type="match status" value="1"/>
</dbReference>
<dbReference type="InterPro" id="IPR003593">
    <property type="entry name" value="AAA+_ATPase"/>
</dbReference>
<gene>
    <name evidence="5" type="ORF">CLV43_118154</name>
</gene>
<protein>
    <submittedName>
        <fullName evidence="5">Macrolide transport system ATP-binding/permease protein</fullName>
    </submittedName>
</protein>
<sequence length="538" mass="57248">MVARSRSEEVTPVRARLVQPRHAHLRTEDLGKGFEARPVLSGVHLTASTGQRLGVIGENGRGKSTLLRLLAGDLEPDAGTVTRHGSVATAAQELPFTADDTVGTLLDHALAPARAAVAEVDGAAAALADAEPGADDRYAVALAEAERLEAWDAERRADLALAALDAPADRALRLAELSVGQRYRVRLACVLAERADILLLDEPTNHLDASGMAYLTARLREHQGVVVLVSHDRALLDEVCTALLDLDPNAEGEVVLHGGGYSAYRSAKAAERARWEQRYALEASRDAELREQVSAAEARLVTSWRPPKGAGRHKRATRAPSRMRTVARRLEELTDRRVPEPPAPLRFASPDLEAGPDEVLLGASGVTVPGRLRPHPDLAVAAGGRLVVSGANGTGKSTLLGVLAGRVVPASGAVHRGGRTRIGLLAQESDFPDPSLSPVRLAGGDAEPLRGLGLLADVDLTRPVGRLSTGQRRRLSLALLLLRAPHVLLLDEPTNHLSIALVDELTEALLVTAAAVVVATHDRRLRADLGDWPELELI</sequence>
<accession>A0A2T0SL44</accession>
<dbReference type="Proteomes" id="UP000239494">
    <property type="component" value="Unassembled WGS sequence"/>
</dbReference>
<keyword evidence="1" id="KW-0677">Repeat</keyword>
<dbReference type="InterPro" id="IPR003439">
    <property type="entry name" value="ABC_transporter-like_ATP-bd"/>
</dbReference>
<evidence type="ECO:0000256" key="3">
    <source>
        <dbReference type="ARBA" id="ARBA00022840"/>
    </source>
</evidence>
<organism evidence="5 6">
    <name type="scientific">Umezawaea tangerina</name>
    <dbReference type="NCBI Taxonomy" id="84725"/>
    <lineage>
        <taxon>Bacteria</taxon>
        <taxon>Bacillati</taxon>
        <taxon>Actinomycetota</taxon>
        <taxon>Actinomycetes</taxon>
        <taxon>Pseudonocardiales</taxon>
        <taxon>Pseudonocardiaceae</taxon>
        <taxon>Umezawaea</taxon>
    </lineage>
</organism>
<dbReference type="InterPro" id="IPR050611">
    <property type="entry name" value="ABCF"/>
</dbReference>
<dbReference type="PANTHER" id="PTHR19211">
    <property type="entry name" value="ATP-BINDING TRANSPORT PROTEIN-RELATED"/>
    <property type="match status" value="1"/>
</dbReference>
<evidence type="ECO:0000259" key="4">
    <source>
        <dbReference type="PROSITE" id="PS50893"/>
    </source>
</evidence>
<evidence type="ECO:0000256" key="2">
    <source>
        <dbReference type="ARBA" id="ARBA00022741"/>
    </source>
</evidence>
<dbReference type="PROSITE" id="PS50893">
    <property type="entry name" value="ABC_TRANSPORTER_2"/>
    <property type="match status" value="2"/>
</dbReference>
<dbReference type="AlphaFoldDB" id="A0A2T0SL44"/>
<comment type="caution">
    <text evidence="5">The sequence shown here is derived from an EMBL/GenBank/DDBJ whole genome shotgun (WGS) entry which is preliminary data.</text>
</comment>
<dbReference type="Pfam" id="PF00005">
    <property type="entry name" value="ABC_tran"/>
    <property type="match status" value="2"/>
</dbReference>
<dbReference type="SMART" id="SM00382">
    <property type="entry name" value="AAA"/>
    <property type="match status" value="2"/>
</dbReference>
<dbReference type="EMBL" id="PVTF01000018">
    <property type="protein sequence ID" value="PRY34126.1"/>
    <property type="molecule type" value="Genomic_DNA"/>
</dbReference>
<dbReference type="PANTHER" id="PTHR19211:SF14">
    <property type="entry name" value="ATP-BINDING CASSETTE SUB-FAMILY F MEMBER 1"/>
    <property type="match status" value="1"/>
</dbReference>
<keyword evidence="6" id="KW-1185">Reference proteome</keyword>
<feature type="domain" description="ABC transporter" evidence="4">
    <location>
        <begin position="25"/>
        <end position="283"/>
    </location>
</feature>
<keyword evidence="3 5" id="KW-0067">ATP-binding</keyword>